<dbReference type="SMART" id="SM00320">
    <property type="entry name" value="WD40"/>
    <property type="match status" value="5"/>
</dbReference>
<evidence type="ECO:0000256" key="1">
    <source>
        <dbReference type="ARBA" id="ARBA00022574"/>
    </source>
</evidence>
<dbReference type="InterPro" id="IPR019775">
    <property type="entry name" value="WD40_repeat_CS"/>
</dbReference>
<reference evidence="5 6" key="1">
    <citation type="submission" date="2024-01" db="EMBL/GenBank/DDBJ databases">
        <title>A draft genome for a cacao thread blight-causing isolate of Paramarasmius palmivorus.</title>
        <authorList>
            <person name="Baruah I.K."/>
            <person name="Bukari Y."/>
            <person name="Amoako-Attah I."/>
            <person name="Meinhardt L.W."/>
            <person name="Bailey B.A."/>
            <person name="Cohen S.P."/>
        </authorList>
    </citation>
    <scope>NUCLEOTIDE SEQUENCE [LARGE SCALE GENOMIC DNA]</scope>
    <source>
        <strain evidence="5 6">GH-12</strain>
    </source>
</reference>
<keyword evidence="6" id="KW-1185">Reference proteome</keyword>
<dbReference type="PROSITE" id="PS00678">
    <property type="entry name" value="WD_REPEATS_1"/>
    <property type="match status" value="1"/>
</dbReference>
<accession>A0AAW0BH76</accession>
<organism evidence="5 6">
    <name type="scientific">Paramarasmius palmivorus</name>
    <dbReference type="NCBI Taxonomy" id="297713"/>
    <lineage>
        <taxon>Eukaryota</taxon>
        <taxon>Fungi</taxon>
        <taxon>Dikarya</taxon>
        <taxon>Basidiomycota</taxon>
        <taxon>Agaricomycotina</taxon>
        <taxon>Agaricomycetes</taxon>
        <taxon>Agaricomycetidae</taxon>
        <taxon>Agaricales</taxon>
        <taxon>Marasmiineae</taxon>
        <taxon>Marasmiaceae</taxon>
        <taxon>Paramarasmius</taxon>
    </lineage>
</organism>
<evidence type="ECO:0000256" key="2">
    <source>
        <dbReference type="ARBA" id="ARBA00022737"/>
    </source>
</evidence>
<dbReference type="PANTHER" id="PTHR33840">
    <property type="match status" value="1"/>
</dbReference>
<dbReference type="EMBL" id="JAYKXP010000112">
    <property type="protein sequence ID" value="KAK7025539.1"/>
    <property type="molecule type" value="Genomic_DNA"/>
</dbReference>
<comment type="caution">
    <text evidence="5">The sequence shown here is derived from an EMBL/GenBank/DDBJ whole genome shotgun (WGS) entry which is preliminary data.</text>
</comment>
<dbReference type="Gene3D" id="2.130.10.10">
    <property type="entry name" value="YVTN repeat-like/Quinoprotein amine dehydrogenase"/>
    <property type="match status" value="2"/>
</dbReference>
<gene>
    <name evidence="5" type="ORF">VNI00_015892</name>
</gene>
<feature type="repeat" description="WD" evidence="3">
    <location>
        <begin position="748"/>
        <end position="789"/>
    </location>
</feature>
<dbReference type="Pfam" id="PF00400">
    <property type="entry name" value="WD40"/>
    <property type="match status" value="3"/>
</dbReference>
<sequence length="923" mass="102910">MTRFSSSNRKLDSIDVEDIGDVVRPSSMIPKWPGQKYCNCIHDTLPSTPGGKYPRNLVVCVDGTANQFNEKNTNVVELYHLLEQNSLQVTFYNSGIGTYATPSWKSWKQAILNQADLAFAWRFERIVLDAYEWICDSYEPGDRIFLFGFSRGAYQVRALSAMIHTVGLLHRGNDAQIPFAYELYRNSGPKSSTDTETFKHTFCRGDVKVHFVGVWDTVSSVGIVRSKTLPYTADGMTHVCFFRHALALHERRVKFLPEFARGGAGPYKNETETTSQSEMPHTKEVWFAGAHSDTGGGSIENKELKNNGPSLRWMTREAAATGLLLTPSSTKWSKTTKDVHESMNALWRILEILPIKRLSYKNGTHTTRNLVTGQLIHESVPWELDHKAMQKVKKFIEAQGPPGPDRPIELDDFGEVTGQILSTVKNLKNVEHRRSHLDGLRTMFGTFEARLALMNLSRDLYDETDHLFERQHFSRMPPVIKTLLHDDLPHRVKSAKTFLETFGTSEIFSIRRKGPITSFAFSLDGSRIACGTQSGGVFVRDVKTGKEVEMNFPTQGSEVNEHSGRVSDIAFSQDGSFVSVSWDRTIIVWSESGCKQTTIPPDIEGLPRSLAQDPNGQLAIFIVGYHIMVLPHPRGFMAGDGTLGADKSPMHSVYEHPSHLTSATFLLPQHEDTGSKYAEKVEEGGKDKGREEEDKESVVLVAVSGISDRVPWRHHVTLPWAGKEINQGLPTGSHNTQDRFRGQESRPLISHRNEISVITFSHDNSVIFTGSLDGSIGMWEIGSESNNESIAMWIAASGEQMNNVHAWSGVGVVAVKALAAYPQSSDRVVAGLGDGRAIVWEMSMTLKQENPLLYQWKGPPLRKKEFQYSGSGIMSIAYSPDGKRIAACNEEGLLVLWDADGPAGECIIEQLMTNDLWFPFNNG</sequence>
<dbReference type="SUPFAM" id="SSF53474">
    <property type="entry name" value="alpha/beta-Hydrolases"/>
    <property type="match status" value="1"/>
</dbReference>
<dbReference type="PROSITE" id="PS50082">
    <property type="entry name" value="WD_REPEATS_2"/>
    <property type="match status" value="3"/>
</dbReference>
<proteinExistence type="predicted"/>
<dbReference type="InterPro" id="IPR018712">
    <property type="entry name" value="Tle1-like_cat"/>
</dbReference>
<dbReference type="Pfam" id="PF09994">
    <property type="entry name" value="T6SS_Tle1-like_cat"/>
    <property type="match status" value="1"/>
</dbReference>
<feature type="repeat" description="WD" evidence="3">
    <location>
        <begin position="866"/>
        <end position="898"/>
    </location>
</feature>
<name>A0AAW0BH76_9AGAR</name>
<dbReference type="Proteomes" id="UP001383192">
    <property type="component" value="Unassembled WGS sequence"/>
</dbReference>
<keyword evidence="1 3" id="KW-0853">WD repeat</keyword>
<evidence type="ECO:0000313" key="5">
    <source>
        <dbReference type="EMBL" id="KAK7025539.1"/>
    </source>
</evidence>
<dbReference type="InterPro" id="IPR015943">
    <property type="entry name" value="WD40/YVTN_repeat-like_dom_sf"/>
</dbReference>
<dbReference type="PANTHER" id="PTHR33840:SF1">
    <property type="entry name" value="TLE1 PHOSPHOLIPASE DOMAIN-CONTAINING PROTEIN"/>
    <property type="match status" value="1"/>
</dbReference>
<dbReference type="SUPFAM" id="SSF101908">
    <property type="entry name" value="Putative isomerase YbhE"/>
    <property type="match status" value="1"/>
</dbReference>
<evidence type="ECO:0000256" key="3">
    <source>
        <dbReference type="PROSITE-ProRule" id="PRU00221"/>
    </source>
</evidence>
<evidence type="ECO:0000259" key="4">
    <source>
        <dbReference type="Pfam" id="PF09994"/>
    </source>
</evidence>
<feature type="repeat" description="WD" evidence="3">
    <location>
        <begin position="559"/>
        <end position="590"/>
    </location>
</feature>
<feature type="domain" description="T6SS Phospholipase effector Tle1-like catalytic" evidence="4">
    <location>
        <begin position="55"/>
        <end position="317"/>
    </location>
</feature>
<dbReference type="InterPro" id="IPR001680">
    <property type="entry name" value="WD40_rpt"/>
</dbReference>
<protein>
    <recommendedName>
        <fullName evidence="4">T6SS Phospholipase effector Tle1-like catalytic domain-containing protein</fullName>
    </recommendedName>
</protein>
<dbReference type="PROSITE" id="PS50294">
    <property type="entry name" value="WD_REPEATS_REGION"/>
    <property type="match status" value="1"/>
</dbReference>
<keyword evidence="2" id="KW-0677">Repeat</keyword>
<evidence type="ECO:0000313" key="6">
    <source>
        <dbReference type="Proteomes" id="UP001383192"/>
    </source>
</evidence>
<dbReference type="AlphaFoldDB" id="A0AAW0BH76"/>
<dbReference type="InterPro" id="IPR029058">
    <property type="entry name" value="AB_hydrolase_fold"/>
</dbReference>